<comment type="subcellular location">
    <subcellularLocation>
        <location evidence="1">Secreted</location>
    </subcellularLocation>
</comment>
<evidence type="ECO:0000256" key="3">
    <source>
        <dbReference type="ARBA" id="ARBA00022525"/>
    </source>
</evidence>
<dbReference type="GO" id="GO:0030141">
    <property type="term" value="C:secretory granule"/>
    <property type="evidence" value="ECO:0007669"/>
    <property type="project" value="TreeGrafter"/>
</dbReference>
<evidence type="ECO:0000256" key="6">
    <source>
        <dbReference type="ARBA" id="ARBA00022729"/>
    </source>
</evidence>
<dbReference type="GO" id="GO:0008437">
    <property type="term" value="F:thyrotropin-releasing hormone activity"/>
    <property type="evidence" value="ECO:0007669"/>
    <property type="project" value="InterPro"/>
</dbReference>
<proteinExistence type="inferred from homology"/>
<feature type="region of interest" description="Disordered" evidence="10">
    <location>
        <begin position="135"/>
        <end position="165"/>
    </location>
</feature>
<dbReference type="GO" id="GO:0014050">
    <property type="term" value="P:negative regulation of glutamate secretion"/>
    <property type="evidence" value="ECO:0007669"/>
    <property type="project" value="TreeGrafter"/>
</dbReference>
<evidence type="ECO:0000313" key="11">
    <source>
        <dbReference type="EMBL" id="DBA18482.1"/>
    </source>
</evidence>
<evidence type="ECO:0000256" key="4">
    <source>
        <dbReference type="ARBA" id="ARBA00022685"/>
    </source>
</evidence>
<comment type="caution">
    <text evidence="11">The sequence shown here is derived from an EMBL/GenBank/DDBJ whole genome shotgun (WGS) entry which is preliminary data.</text>
</comment>
<evidence type="ECO:0000256" key="5">
    <source>
        <dbReference type="ARBA" id="ARBA00022702"/>
    </source>
</evidence>
<dbReference type="GO" id="GO:0005576">
    <property type="term" value="C:extracellular region"/>
    <property type="evidence" value="ECO:0007669"/>
    <property type="project" value="UniProtKB-SubCell"/>
</dbReference>
<comment type="function">
    <text evidence="9">Functions as a regulator of the biosynthesis of TSH in the anterior pituitary gland and as a neurotransmitter/ neuromodulator in the central and peripheral nervous systems.</text>
</comment>
<evidence type="ECO:0000256" key="9">
    <source>
        <dbReference type="PIRNR" id="PIRNR001795"/>
    </source>
</evidence>
<name>A0AAV3A216_PYXAD</name>
<keyword evidence="12" id="KW-1185">Reference proteome</keyword>
<dbReference type="GO" id="GO:0014054">
    <property type="term" value="P:positive regulation of gamma-aminobutyric acid secretion"/>
    <property type="evidence" value="ECO:0007669"/>
    <property type="project" value="TreeGrafter"/>
</dbReference>
<dbReference type="Proteomes" id="UP001181693">
    <property type="component" value="Unassembled WGS sequence"/>
</dbReference>
<dbReference type="PIRSF" id="PIRSF001795">
    <property type="entry name" value="TRH"/>
    <property type="match status" value="1"/>
</dbReference>
<evidence type="ECO:0000256" key="1">
    <source>
        <dbReference type="ARBA" id="ARBA00004613"/>
    </source>
</evidence>
<keyword evidence="6 9" id="KW-0732">Signal</keyword>
<dbReference type="Pfam" id="PF05438">
    <property type="entry name" value="TRH"/>
    <property type="match status" value="2"/>
</dbReference>
<evidence type="ECO:0000256" key="8">
    <source>
        <dbReference type="ARBA" id="ARBA00022815"/>
    </source>
</evidence>
<comment type="similarity">
    <text evidence="2 9">Belongs to the TRH family.</text>
</comment>
<dbReference type="AlphaFoldDB" id="A0AAV3A216"/>
<feature type="chain" id="PRO_5043115318" description="Pro-thyrotropin-releasing hormone" evidence="9">
    <location>
        <begin position="21"/>
        <end position="245"/>
    </location>
</feature>
<keyword evidence="5 9" id="KW-0372">Hormone</keyword>
<keyword evidence="3 9" id="KW-0964">Secreted</keyword>
<dbReference type="EMBL" id="DYDO01000009">
    <property type="protein sequence ID" value="DBA18482.1"/>
    <property type="molecule type" value="Genomic_DNA"/>
</dbReference>
<keyword evidence="8" id="KW-0027">Amidation</keyword>
<dbReference type="GO" id="GO:0009755">
    <property type="term" value="P:hormone-mediated signaling pathway"/>
    <property type="evidence" value="ECO:0007669"/>
    <property type="project" value="UniProtKB-UniRule"/>
</dbReference>
<evidence type="ECO:0000256" key="10">
    <source>
        <dbReference type="SAM" id="MobiDB-lite"/>
    </source>
</evidence>
<evidence type="ECO:0000256" key="2">
    <source>
        <dbReference type="ARBA" id="ARBA00010437"/>
    </source>
</evidence>
<feature type="region of interest" description="Disordered" evidence="10">
    <location>
        <begin position="223"/>
        <end position="245"/>
    </location>
</feature>
<organism evidence="11 12">
    <name type="scientific">Pyxicephalus adspersus</name>
    <name type="common">African bullfrog</name>
    <dbReference type="NCBI Taxonomy" id="30357"/>
    <lineage>
        <taxon>Eukaryota</taxon>
        <taxon>Metazoa</taxon>
        <taxon>Chordata</taxon>
        <taxon>Craniata</taxon>
        <taxon>Vertebrata</taxon>
        <taxon>Euteleostomi</taxon>
        <taxon>Amphibia</taxon>
        <taxon>Batrachia</taxon>
        <taxon>Anura</taxon>
        <taxon>Neobatrachia</taxon>
        <taxon>Ranoidea</taxon>
        <taxon>Pyxicephalidae</taxon>
        <taxon>Pyxicephalinae</taxon>
        <taxon>Pyxicephalus</taxon>
    </lineage>
</organism>
<accession>A0AAV3A216</accession>
<dbReference type="PANTHER" id="PTHR17530:SF2">
    <property type="entry name" value="PRO-THYROTROPIN-RELEASING HORMONE"/>
    <property type="match status" value="1"/>
</dbReference>
<dbReference type="GO" id="GO:0032024">
    <property type="term" value="P:positive regulation of insulin secretion"/>
    <property type="evidence" value="ECO:0007669"/>
    <property type="project" value="TreeGrafter"/>
</dbReference>
<evidence type="ECO:0000256" key="7">
    <source>
        <dbReference type="ARBA" id="ARBA00022737"/>
    </source>
</evidence>
<keyword evidence="7" id="KW-0677">Repeat</keyword>
<reference evidence="11" key="1">
    <citation type="thesis" date="2020" institute="ProQuest LLC" country="789 East Eisenhower Parkway, Ann Arbor, MI, USA">
        <title>Comparative Genomics and Chromosome Evolution.</title>
        <authorList>
            <person name="Mudd A.B."/>
        </authorList>
    </citation>
    <scope>NUCLEOTIDE SEQUENCE</scope>
    <source>
        <strain evidence="11">1538</strain>
        <tissue evidence="11">Blood</tissue>
    </source>
</reference>
<dbReference type="PANTHER" id="PTHR17530">
    <property type="entry name" value="PRO-THYROTROPIN-RELEASING HORMONE"/>
    <property type="match status" value="1"/>
</dbReference>
<gene>
    <name evidence="11" type="ORF">GDO54_016721</name>
</gene>
<feature type="signal peptide" evidence="9">
    <location>
        <begin position="1"/>
        <end position="20"/>
    </location>
</feature>
<dbReference type="InterPro" id="IPR008857">
    <property type="entry name" value="TRH"/>
</dbReference>
<protein>
    <recommendedName>
        <fullName evidence="9">Pro-thyrotropin-releasing hormone</fullName>
    </recommendedName>
</protein>
<keyword evidence="4" id="KW-0165">Cleavage on pair of basic residues</keyword>
<sequence length="245" mass="28343">MTSTWWLLLLGASLSHMAVAQEQPLPDDEDTLVDDEGDFSSTLRRAQGVLIRNILRRIEEEQTEKDSDSPALEWISKRQHPGKRLFEEVEKRQHPGKREEGDWYLELPKRQHPGRRSLFGDQLLDSSNPPLGLLTDVSKRQHPGKRGLAYAKRQHPGKRGYDEEEDMDFGDFQEVDKRQHPGKRYLDQENFDYVPPCEGPDPFNCSKGSLLLELLDNVNRGRVEEKRQHPGRRSTWEAEVPVAQE</sequence>
<dbReference type="GO" id="GO:0001692">
    <property type="term" value="P:histamine metabolic process"/>
    <property type="evidence" value="ECO:0007669"/>
    <property type="project" value="TreeGrafter"/>
</dbReference>
<dbReference type="GO" id="GO:0042755">
    <property type="term" value="P:eating behavior"/>
    <property type="evidence" value="ECO:0007669"/>
    <property type="project" value="TreeGrafter"/>
</dbReference>
<evidence type="ECO:0000313" key="12">
    <source>
        <dbReference type="Proteomes" id="UP001181693"/>
    </source>
</evidence>